<feature type="chain" id="PRO_5047108162" evidence="3">
    <location>
        <begin position="31"/>
        <end position="337"/>
    </location>
</feature>
<proteinExistence type="predicted"/>
<evidence type="ECO:0000313" key="5">
    <source>
        <dbReference type="Proteomes" id="UP001596524"/>
    </source>
</evidence>
<dbReference type="Gene3D" id="4.10.1080.10">
    <property type="entry name" value="TSP type-3 repeat"/>
    <property type="match status" value="1"/>
</dbReference>
<sequence length="337" mass="35353">MNRGIRVAVGVLVGAVALSPVVVSGGSAAAAPMPCTHTQGVINHEVQPSATVNHRFVVIADAFPAGATLVDLDVGLGFDDYSGGAGVWLTHAGREMQLMGPYTPVPSPQPTYDLVYDDEAAAPLSPDSPSGGRYQPPQGSQYPPLAVFDGTPVGGDYVLRITSYGPVVKIKRLRLVMTISTCDSDGDGVEEKADNCPTLANSDQADWDGDGIGNVCDSTPGTAPPTATSTVPPPTSIPGCTAGCAYERSVGLRHRAARHRLVGKVESVAVGCRRVVPVTIWLKRSGADRKLLVVTTRSTGGFHTLAPRRPGRYYATVGSAAEPLCARDRSRTVRIRR</sequence>
<feature type="region of interest" description="Disordered" evidence="2">
    <location>
        <begin position="121"/>
        <end position="142"/>
    </location>
</feature>
<protein>
    <submittedName>
        <fullName evidence="4">Thrombospondin type 3 repeat-containing protein</fullName>
    </submittedName>
</protein>
<feature type="signal peptide" evidence="3">
    <location>
        <begin position="1"/>
        <end position="30"/>
    </location>
</feature>
<keyword evidence="1 3" id="KW-0732">Signal</keyword>
<reference evidence="5" key="1">
    <citation type="journal article" date="2019" name="Int. J. Syst. Evol. Microbiol.">
        <title>The Global Catalogue of Microorganisms (GCM) 10K type strain sequencing project: providing services to taxonomists for standard genome sequencing and annotation.</title>
        <authorList>
            <consortium name="The Broad Institute Genomics Platform"/>
            <consortium name="The Broad Institute Genome Sequencing Center for Infectious Disease"/>
            <person name="Wu L."/>
            <person name="Ma J."/>
        </authorList>
    </citation>
    <scope>NUCLEOTIDE SEQUENCE [LARGE SCALE GENOMIC DNA]</scope>
    <source>
        <strain evidence="5">FCH27</strain>
    </source>
</reference>
<name>A0ABW2N0Y1_9ACTN</name>
<dbReference type="SUPFAM" id="SSF103647">
    <property type="entry name" value="TSP type-3 repeat"/>
    <property type="match status" value="1"/>
</dbReference>
<comment type="caution">
    <text evidence="4">The sequence shown here is derived from an EMBL/GenBank/DDBJ whole genome shotgun (WGS) entry which is preliminary data.</text>
</comment>
<dbReference type="InterPro" id="IPR003367">
    <property type="entry name" value="Thrombospondin_3-like_rpt"/>
</dbReference>
<dbReference type="RefSeq" id="WP_372496448.1">
    <property type="nucleotide sequence ID" value="NZ_JAFMZM010000001.1"/>
</dbReference>
<evidence type="ECO:0000313" key="4">
    <source>
        <dbReference type="EMBL" id="MFC7360976.1"/>
    </source>
</evidence>
<evidence type="ECO:0000256" key="1">
    <source>
        <dbReference type="ARBA" id="ARBA00022729"/>
    </source>
</evidence>
<accession>A0ABW2N0Y1</accession>
<evidence type="ECO:0000256" key="2">
    <source>
        <dbReference type="SAM" id="MobiDB-lite"/>
    </source>
</evidence>
<evidence type="ECO:0000256" key="3">
    <source>
        <dbReference type="SAM" id="SignalP"/>
    </source>
</evidence>
<dbReference type="EMBL" id="JBHTCH010000014">
    <property type="protein sequence ID" value="MFC7360976.1"/>
    <property type="molecule type" value="Genomic_DNA"/>
</dbReference>
<gene>
    <name evidence="4" type="ORF">ACFQO6_11895</name>
</gene>
<dbReference type="Pfam" id="PF02412">
    <property type="entry name" value="TSP_3"/>
    <property type="match status" value="1"/>
</dbReference>
<organism evidence="4 5">
    <name type="scientific">Nocardioides astragali</name>
    <dbReference type="NCBI Taxonomy" id="1776736"/>
    <lineage>
        <taxon>Bacteria</taxon>
        <taxon>Bacillati</taxon>
        <taxon>Actinomycetota</taxon>
        <taxon>Actinomycetes</taxon>
        <taxon>Propionibacteriales</taxon>
        <taxon>Nocardioidaceae</taxon>
        <taxon>Nocardioides</taxon>
    </lineage>
</organism>
<dbReference type="InterPro" id="IPR028974">
    <property type="entry name" value="TSP_type-3_rpt"/>
</dbReference>
<dbReference type="Proteomes" id="UP001596524">
    <property type="component" value="Unassembled WGS sequence"/>
</dbReference>
<keyword evidence="5" id="KW-1185">Reference proteome</keyword>